<evidence type="ECO:0000256" key="8">
    <source>
        <dbReference type="ARBA" id="ARBA00022989"/>
    </source>
</evidence>
<dbReference type="Pfam" id="PF00672">
    <property type="entry name" value="HAMP"/>
    <property type="match status" value="1"/>
</dbReference>
<evidence type="ECO:0000259" key="13">
    <source>
        <dbReference type="PROSITE" id="PS50109"/>
    </source>
</evidence>
<dbReference type="InterPro" id="IPR003660">
    <property type="entry name" value="HAMP_dom"/>
</dbReference>
<keyword evidence="8 12" id="KW-1133">Transmembrane helix</keyword>
<comment type="subcellular location">
    <subcellularLocation>
        <location evidence="2">Cell membrane</location>
    </subcellularLocation>
</comment>
<comment type="caution">
    <text evidence="15">The sequence shown here is derived from an EMBL/GenBank/DDBJ whole genome shotgun (WGS) entry which is preliminary data.</text>
</comment>
<evidence type="ECO:0000256" key="3">
    <source>
        <dbReference type="ARBA" id="ARBA00012438"/>
    </source>
</evidence>
<organism evidence="15 16">
    <name type="scientific">Arthrobacter hankyongi</name>
    <dbReference type="NCBI Taxonomy" id="2904801"/>
    <lineage>
        <taxon>Bacteria</taxon>
        <taxon>Bacillati</taxon>
        <taxon>Actinomycetota</taxon>
        <taxon>Actinomycetes</taxon>
        <taxon>Micrococcales</taxon>
        <taxon>Micrococcaceae</taxon>
        <taxon>Arthrobacter</taxon>
    </lineage>
</organism>
<dbReference type="Pfam" id="PF02518">
    <property type="entry name" value="HATPase_c"/>
    <property type="match status" value="1"/>
</dbReference>
<evidence type="ECO:0000256" key="7">
    <source>
        <dbReference type="ARBA" id="ARBA00022777"/>
    </source>
</evidence>
<evidence type="ECO:0000256" key="1">
    <source>
        <dbReference type="ARBA" id="ARBA00000085"/>
    </source>
</evidence>
<keyword evidence="9" id="KW-0902">Two-component regulatory system</keyword>
<evidence type="ECO:0000259" key="14">
    <source>
        <dbReference type="PROSITE" id="PS50885"/>
    </source>
</evidence>
<dbReference type="PANTHER" id="PTHR45436">
    <property type="entry name" value="SENSOR HISTIDINE KINASE YKOH"/>
    <property type="match status" value="1"/>
</dbReference>
<dbReference type="Proteomes" id="UP001165368">
    <property type="component" value="Unassembled WGS sequence"/>
</dbReference>
<dbReference type="Pfam" id="PF00512">
    <property type="entry name" value="HisKA"/>
    <property type="match status" value="1"/>
</dbReference>
<evidence type="ECO:0000256" key="6">
    <source>
        <dbReference type="ARBA" id="ARBA00022692"/>
    </source>
</evidence>
<feature type="domain" description="Histidine kinase" evidence="13">
    <location>
        <begin position="286"/>
        <end position="499"/>
    </location>
</feature>
<evidence type="ECO:0000313" key="15">
    <source>
        <dbReference type="EMBL" id="MCG2623586.1"/>
    </source>
</evidence>
<feature type="transmembrane region" description="Helical" evidence="12">
    <location>
        <begin position="190"/>
        <end position="208"/>
    </location>
</feature>
<dbReference type="GO" id="GO:0016301">
    <property type="term" value="F:kinase activity"/>
    <property type="evidence" value="ECO:0007669"/>
    <property type="project" value="UniProtKB-KW"/>
</dbReference>
<protein>
    <recommendedName>
        <fullName evidence="3">histidine kinase</fullName>
        <ecNumber evidence="3">2.7.13.3</ecNumber>
    </recommendedName>
</protein>
<gene>
    <name evidence="15" type="ORF">LVY72_16940</name>
</gene>
<comment type="catalytic activity">
    <reaction evidence="1">
        <text>ATP + protein L-histidine = ADP + protein N-phospho-L-histidine.</text>
        <dbReference type="EC" id="2.7.13.3"/>
    </reaction>
</comment>
<dbReference type="SUPFAM" id="SSF47384">
    <property type="entry name" value="Homodimeric domain of signal transducing histidine kinase"/>
    <property type="match status" value="1"/>
</dbReference>
<dbReference type="Gene3D" id="6.10.340.10">
    <property type="match status" value="1"/>
</dbReference>
<dbReference type="SMART" id="SM00387">
    <property type="entry name" value="HATPase_c"/>
    <property type="match status" value="1"/>
</dbReference>
<dbReference type="PANTHER" id="PTHR45436:SF5">
    <property type="entry name" value="SENSOR HISTIDINE KINASE TRCS"/>
    <property type="match status" value="1"/>
</dbReference>
<dbReference type="InterPro" id="IPR036890">
    <property type="entry name" value="HATPase_C_sf"/>
</dbReference>
<dbReference type="PRINTS" id="PR00344">
    <property type="entry name" value="BCTRLSENSOR"/>
</dbReference>
<dbReference type="PROSITE" id="PS50885">
    <property type="entry name" value="HAMP"/>
    <property type="match status" value="1"/>
</dbReference>
<dbReference type="InterPro" id="IPR036097">
    <property type="entry name" value="HisK_dim/P_sf"/>
</dbReference>
<sequence>MQNVSVPPPPARPPRRWASPRLRRPAGWPLRTKLLVATLALLAAMSATVGLVGYGAMRVYLSAQLDQQLQEASNRAIRFGLVYRGADRSSPDLLAAPAQGAGTLNARIQDGEVDRAGLLTPEGRRQDLPARDRQLLNGLTVGGPPIDRTLSVGVYRLIARLDEDDEDTIVTGLPLAGMDRTLSSLTTTTAAVSLAGLAATGLLGMVIIRRTLRPLEDLSAVATRVSRLPLDQGDVALSVRVPPATALPATEVGRLGHAFNLMLDNVAGALAARRQIETRLRRFVADASHELRTPLATIRGYAELIRFTQPLAPDGRVYLERVESESQRMTALVEDLLLLARLDEGHLPQEEDLDLTQLVVETVSDAQAAAPTHTWRVELPDDPVTVRGDESQLRQVMINLLANAHRHTGPGTTVLTALRTEPGAGAVVTVTDDGPGIPADLVDRVFSRFTQADPARSDSGTHGLGLSIAEAIVSAHGGSIGVSSRPGRTEFTVQLPGTESACQPAPVPDTL</sequence>
<keyword evidence="7 15" id="KW-0418">Kinase</keyword>
<feature type="compositionally biased region" description="Pro residues" evidence="11">
    <location>
        <begin position="1"/>
        <end position="12"/>
    </location>
</feature>
<keyword evidence="16" id="KW-1185">Reference proteome</keyword>
<accession>A0ABS9LAG8</accession>
<dbReference type="CDD" id="cd00082">
    <property type="entry name" value="HisKA"/>
    <property type="match status" value="1"/>
</dbReference>
<name>A0ABS9LAG8_9MICC</name>
<dbReference type="Gene3D" id="3.30.565.10">
    <property type="entry name" value="Histidine kinase-like ATPase, C-terminal domain"/>
    <property type="match status" value="1"/>
</dbReference>
<evidence type="ECO:0000256" key="9">
    <source>
        <dbReference type="ARBA" id="ARBA00023012"/>
    </source>
</evidence>
<evidence type="ECO:0000256" key="4">
    <source>
        <dbReference type="ARBA" id="ARBA00022553"/>
    </source>
</evidence>
<evidence type="ECO:0000256" key="12">
    <source>
        <dbReference type="SAM" id="Phobius"/>
    </source>
</evidence>
<dbReference type="EMBL" id="JAKLTQ010000015">
    <property type="protein sequence ID" value="MCG2623586.1"/>
    <property type="molecule type" value="Genomic_DNA"/>
</dbReference>
<evidence type="ECO:0000313" key="16">
    <source>
        <dbReference type="Proteomes" id="UP001165368"/>
    </source>
</evidence>
<proteinExistence type="predicted"/>
<dbReference type="SMART" id="SM00304">
    <property type="entry name" value="HAMP"/>
    <property type="match status" value="1"/>
</dbReference>
<evidence type="ECO:0000256" key="5">
    <source>
        <dbReference type="ARBA" id="ARBA00022679"/>
    </source>
</evidence>
<dbReference type="SMART" id="SM00388">
    <property type="entry name" value="HisKA"/>
    <property type="match status" value="1"/>
</dbReference>
<dbReference type="CDD" id="cd00075">
    <property type="entry name" value="HATPase"/>
    <property type="match status" value="1"/>
</dbReference>
<dbReference type="InterPro" id="IPR003594">
    <property type="entry name" value="HATPase_dom"/>
</dbReference>
<dbReference type="EC" id="2.7.13.3" evidence="3"/>
<dbReference type="InterPro" id="IPR003661">
    <property type="entry name" value="HisK_dim/P_dom"/>
</dbReference>
<dbReference type="InterPro" id="IPR005467">
    <property type="entry name" value="His_kinase_dom"/>
</dbReference>
<feature type="region of interest" description="Disordered" evidence="11">
    <location>
        <begin position="1"/>
        <end position="22"/>
    </location>
</feature>
<dbReference type="InterPro" id="IPR004358">
    <property type="entry name" value="Sig_transdc_His_kin-like_C"/>
</dbReference>
<dbReference type="SUPFAM" id="SSF55874">
    <property type="entry name" value="ATPase domain of HSP90 chaperone/DNA topoisomerase II/histidine kinase"/>
    <property type="match status" value="1"/>
</dbReference>
<keyword evidence="4" id="KW-0597">Phosphoprotein</keyword>
<dbReference type="Gene3D" id="1.10.287.130">
    <property type="match status" value="1"/>
</dbReference>
<evidence type="ECO:0000256" key="10">
    <source>
        <dbReference type="ARBA" id="ARBA00023136"/>
    </source>
</evidence>
<reference evidence="15" key="1">
    <citation type="submission" date="2022-01" db="EMBL/GenBank/DDBJ databases">
        <authorList>
            <person name="Jo J.-H."/>
            <person name="Im W.-T."/>
        </authorList>
    </citation>
    <scope>NUCLEOTIDE SEQUENCE</scope>
    <source>
        <strain evidence="15">I2-34</strain>
    </source>
</reference>
<dbReference type="CDD" id="cd06225">
    <property type="entry name" value="HAMP"/>
    <property type="match status" value="1"/>
</dbReference>
<keyword evidence="6 12" id="KW-0812">Transmembrane</keyword>
<keyword evidence="5" id="KW-0808">Transferase</keyword>
<dbReference type="PROSITE" id="PS50109">
    <property type="entry name" value="HIS_KIN"/>
    <property type="match status" value="1"/>
</dbReference>
<feature type="domain" description="HAMP" evidence="14">
    <location>
        <begin position="209"/>
        <end position="271"/>
    </location>
</feature>
<evidence type="ECO:0000256" key="2">
    <source>
        <dbReference type="ARBA" id="ARBA00004236"/>
    </source>
</evidence>
<dbReference type="InterPro" id="IPR050428">
    <property type="entry name" value="TCS_sensor_his_kinase"/>
</dbReference>
<evidence type="ECO:0000256" key="11">
    <source>
        <dbReference type="SAM" id="MobiDB-lite"/>
    </source>
</evidence>
<keyword evidence="10 12" id="KW-0472">Membrane</keyword>